<sequence>MFKKMIAVTLVAAISLPVTGAFASEYMNNSVTPDTQNFNESRATVTKYWTVNTNANMRATPSRTGAHVLSLYPGDKLQGGSYTVVVNGETWGFFLNPNGIEAGYVLLSSLTADN</sequence>
<protein>
    <recommendedName>
        <fullName evidence="4">SH3 domain-containing protein</fullName>
    </recommendedName>
</protein>
<evidence type="ECO:0000256" key="1">
    <source>
        <dbReference type="SAM" id="SignalP"/>
    </source>
</evidence>
<evidence type="ECO:0000313" key="2">
    <source>
        <dbReference type="EMBL" id="NUU54789.1"/>
    </source>
</evidence>
<dbReference type="RefSeq" id="WP_175381747.1">
    <property type="nucleotide sequence ID" value="NZ_JABMCC010000107.1"/>
</dbReference>
<accession>A0ABX2ML59</accession>
<dbReference type="GeneID" id="97131425"/>
<evidence type="ECO:0000313" key="3">
    <source>
        <dbReference type="Proteomes" id="UP000577724"/>
    </source>
</evidence>
<dbReference type="Proteomes" id="UP000577724">
    <property type="component" value="Unassembled WGS sequence"/>
</dbReference>
<evidence type="ECO:0008006" key="4">
    <source>
        <dbReference type="Google" id="ProtNLM"/>
    </source>
</evidence>
<proteinExistence type="predicted"/>
<gene>
    <name evidence="2" type="ORF">HP548_11940</name>
</gene>
<name>A0ABX2ML59_9BACL</name>
<comment type="caution">
    <text evidence="2">The sequence shown here is derived from an EMBL/GenBank/DDBJ whole genome shotgun (WGS) entry which is preliminary data.</text>
</comment>
<keyword evidence="1" id="KW-0732">Signal</keyword>
<reference evidence="2 3" key="1">
    <citation type="submission" date="2020-05" db="EMBL/GenBank/DDBJ databases">
        <title>Genome Sequencing of Type Strains.</title>
        <authorList>
            <person name="Lemaire J.F."/>
            <person name="Inderbitzin P."/>
            <person name="Gregorio O.A."/>
            <person name="Collins S.B."/>
            <person name="Wespe N."/>
            <person name="Knight-Connoni V."/>
        </authorList>
    </citation>
    <scope>NUCLEOTIDE SEQUENCE [LARGE SCALE GENOMIC DNA]</scope>
    <source>
        <strain evidence="2 3">DSM 19942</strain>
    </source>
</reference>
<organism evidence="2 3">
    <name type="scientific">Paenibacillus taichungensis</name>
    <dbReference type="NCBI Taxonomy" id="484184"/>
    <lineage>
        <taxon>Bacteria</taxon>
        <taxon>Bacillati</taxon>
        <taxon>Bacillota</taxon>
        <taxon>Bacilli</taxon>
        <taxon>Bacillales</taxon>
        <taxon>Paenibacillaceae</taxon>
        <taxon>Paenibacillus</taxon>
    </lineage>
</organism>
<feature type="signal peptide" evidence="1">
    <location>
        <begin position="1"/>
        <end position="23"/>
    </location>
</feature>
<dbReference type="EMBL" id="JABMCC010000107">
    <property type="protein sequence ID" value="NUU54789.1"/>
    <property type="molecule type" value="Genomic_DNA"/>
</dbReference>
<keyword evidence="3" id="KW-1185">Reference proteome</keyword>
<feature type="chain" id="PRO_5046954786" description="SH3 domain-containing protein" evidence="1">
    <location>
        <begin position="24"/>
        <end position="114"/>
    </location>
</feature>